<proteinExistence type="predicted"/>
<accession>A0A8S5NJP6</accession>
<reference evidence="1" key="1">
    <citation type="journal article" date="2021" name="Proc. Natl. Acad. Sci. U.S.A.">
        <title>A Catalog of Tens of Thousands of Viruses from Human Metagenomes Reveals Hidden Associations with Chronic Diseases.</title>
        <authorList>
            <person name="Tisza M.J."/>
            <person name="Buck C.B."/>
        </authorList>
    </citation>
    <scope>NUCLEOTIDE SEQUENCE</scope>
    <source>
        <strain evidence="1">CttFh17</strain>
    </source>
</reference>
<sequence>MVGKELCKVQFMKAFEDSYYDLEQKNIILNSIRVAVLYDDKHFKKIPFDIQVAGENGFRVRPCFSKGKFLIMYECMMEAYKVTIPANAFPYHMNENGDFGICIPSEENK</sequence>
<organism evidence="1">
    <name type="scientific">Siphoviridae sp. cttFh17</name>
    <dbReference type="NCBI Taxonomy" id="2826491"/>
    <lineage>
        <taxon>Viruses</taxon>
        <taxon>Duplodnaviria</taxon>
        <taxon>Heunggongvirae</taxon>
        <taxon>Uroviricota</taxon>
        <taxon>Caudoviricetes</taxon>
    </lineage>
</organism>
<evidence type="ECO:0000313" key="1">
    <source>
        <dbReference type="EMBL" id="DAD94448.1"/>
    </source>
</evidence>
<dbReference type="EMBL" id="BK015176">
    <property type="protein sequence ID" value="DAD94448.1"/>
    <property type="molecule type" value="Genomic_DNA"/>
</dbReference>
<name>A0A8S5NJP6_9CAUD</name>
<protein>
    <submittedName>
        <fullName evidence="1">Uncharacterized protein</fullName>
    </submittedName>
</protein>